<gene>
    <name evidence="1" type="ORF">LCGC14_1858640</name>
</gene>
<organism evidence="1">
    <name type="scientific">marine sediment metagenome</name>
    <dbReference type="NCBI Taxonomy" id="412755"/>
    <lineage>
        <taxon>unclassified sequences</taxon>
        <taxon>metagenomes</taxon>
        <taxon>ecological metagenomes</taxon>
    </lineage>
</organism>
<accession>A0A0F9GWM0</accession>
<dbReference type="AlphaFoldDB" id="A0A0F9GWM0"/>
<reference evidence="1" key="1">
    <citation type="journal article" date="2015" name="Nature">
        <title>Complex archaea that bridge the gap between prokaryotes and eukaryotes.</title>
        <authorList>
            <person name="Spang A."/>
            <person name="Saw J.H."/>
            <person name="Jorgensen S.L."/>
            <person name="Zaremba-Niedzwiedzka K."/>
            <person name="Martijn J."/>
            <person name="Lind A.E."/>
            <person name="van Eijk R."/>
            <person name="Schleper C."/>
            <person name="Guy L."/>
            <person name="Ettema T.J."/>
        </authorList>
    </citation>
    <scope>NUCLEOTIDE SEQUENCE</scope>
</reference>
<name>A0A0F9GWM0_9ZZZZ</name>
<evidence type="ECO:0000313" key="1">
    <source>
        <dbReference type="EMBL" id="KKL95041.1"/>
    </source>
</evidence>
<comment type="caution">
    <text evidence="1">The sequence shown here is derived from an EMBL/GenBank/DDBJ whole genome shotgun (WGS) entry which is preliminary data.</text>
</comment>
<dbReference type="Pfam" id="PF13455">
    <property type="entry name" value="MUG113"/>
    <property type="match status" value="1"/>
</dbReference>
<dbReference type="EMBL" id="LAZR01018781">
    <property type="protein sequence ID" value="KKL95041.1"/>
    <property type="molecule type" value="Genomic_DNA"/>
</dbReference>
<protein>
    <recommendedName>
        <fullName evidence="2">GIY-YIG domain-containing protein</fullName>
    </recommendedName>
</protein>
<evidence type="ECO:0008006" key="2">
    <source>
        <dbReference type="Google" id="ProtNLM"/>
    </source>
</evidence>
<sequence length="140" mass="16197">MKSGYYTYLIRAGNTLYHKIGIAKNVNKRLKCLQTGCPERITVITITEHKSVKEARIHEKEILERYKDNKTCGEWFVFKDKCCANCRYGKYIKAIGERVCQGDFEVADFEPEDFIDDGFSSSQISCNQWVAKSKVESLNY</sequence>
<proteinExistence type="predicted"/>